<accession>A0A1S3I348</accession>
<dbReference type="Proteomes" id="UP000085678">
    <property type="component" value="Unplaced"/>
</dbReference>
<keyword evidence="6" id="KW-1185">Reference proteome</keyword>
<sequence>MVYFHAPVPMNNTIFFFPFQYVDVKIQQAEEDRSFRQPPSSNTLKSSAHLILNPTVDLAAEGSTSKTMKHWLYNDAAAHLFNVAFIPSTGHIRIKHTGKYFLYTRASVLFKASNDPPLIHSVHKKSASSALRELLRAVRINRWSSALRYDVQTSFLSGTFDLRENDEVYVSLNNIARLYFSERNYRSTNFGLFMI</sequence>
<dbReference type="SUPFAM" id="SSF49842">
    <property type="entry name" value="TNF-like"/>
    <property type="match status" value="1"/>
</dbReference>
<evidence type="ECO:0000256" key="2">
    <source>
        <dbReference type="ARBA" id="ARBA00008670"/>
    </source>
</evidence>
<dbReference type="Pfam" id="PF00229">
    <property type="entry name" value="TNF"/>
    <property type="match status" value="1"/>
</dbReference>
<name>A0A1S3I348_LINAN</name>
<gene>
    <name evidence="7" type="primary">LOC106160563</name>
</gene>
<dbReference type="PROSITE" id="PS50049">
    <property type="entry name" value="THD_2"/>
    <property type="match status" value="1"/>
</dbReference>
<keyword evidence="3" id="KW-0202">Cytokine</keyword>
<protein>
    <submittedName>
        <fullName evidence="7">Tumor necrosis factor ligand superfamily member 10-like</fullName>
    </submittedName>
</protein>
<comment type="subcellular location">
    <subcellularLocation>
        <location evidence="1">Membrane</location>
    </subcellularLocation>
</comment>
<comment type="similarity">
    <text evidence="2">Belongs to the tumor necrosis factor family.</text>
</comment>
<dbReference type="RefSeq" id="XP_013392658.1">
    <property type="nucleotide sequence ID" value="XM_013537204.1"/>
</dbReference>
<dbReference type="KEGG" id="lak:106160563"/>
<keyword evidence="4" id="KW-0472">Membrane</keyword>
<dbReference type="SMART" id="SM00207">
    <property type="entry name" value="TNF"/>
    <property type="match status" value="1"/>
</dbReference>
<reference evidence="7" key="1">
    <citation type="submission" date="2025-08" db="UniProtKB">
        <authorList>
            <consortium name="RefSeq"/>
        </authorList>
    </citation>
    <scope>IDENTIFICATION</scope>
    <source>
        <tissue evidence="7">Gonads</tissue>
    </source>
</reference>
<evidence type="ECO:0000256" key="4">
    <source>
        <dbReference type="ARBA" id="ARBA00023136"/>
    </source>
</evidence>
<dbReference type="GO" id="GO:0005615">
    <property type="term" value="C:extracellular space"/>
    <property type="evidence" value="ECO:0007669"/>
    <property type="project" value="UniProtKB-KW"/>
</dbReference>
<dbReference type="InParanoid" id="A0A1S3I348"/>
<dbReference type="GO" id="GO:0005125">
    <property type="term" value="F:cytokine activity"/>
    <property type="evidence" value="ECO:0007669"/>
    <property type="project" value="UniProtKB-KW"/>
</dbReference>
<dbReference type="GO" id="GO:0005164">
    <property type="term" value="F:tumor necrosis factor receptor binding"/>
    <property type="evidence" value="ECO:0007669"/>
    <property type="project" value="InterPro"/>
</dbReference>
<evidence type="ECO:0000313" key="6">
    <source>
        <dbReference type="Proteomes" id="UP000085678"/>
    </source>
</evidence>
<dbReference type="GeneID" id="106160563"/>
<dbReference type="GO" id="GO:0006955">
    <property type="term" value="P:immune response"/>
    <property type="evidence" value="ECO:0007669"/>
    <property type="project" value="InterPro"/>
</dbReference>
<evidence type="ECO:0000256" key="1">
    <source>
        <dbReference type="ARBA" id="ARBA00004370"/>
    </source>
</evidence>
<evidence type="ECO:0000259" key="5">
    <source>
        <dbReference type="PROSITE" id="PS50049"/>
    </source>
</evidence>
<dbReference type="InterPro" id="IPR006052">
    <property type="entry name" value="TNF_dom"/>
</dbReference>
<dbReference type="Gene3D" id="2.60.120.40">
    <property type="match status" value="1"/>
</dbReference>
<dbReference type="PANTHER" id="PTHR11471">
    <property type="entry name" value="TUMOR NECROSIS FACTOR FAMILY MEMBER"/>
    <property type="match status" value="1"/>
</dbReference>
<dbReference type="GO" id="GO:0016020">
    <property type="term" value="C:membrane"/>
    <property type="evidence" value="ECO:0007669"/>
    <property type="project" value="UniProtKB-SubCell"/>
</dbReference>
<evidence type="ECO:0000313" key="7">
    <source>
        <dbReference type="RefSeq" id="XP_013392658.1"/>
    </source>
</evidence>
<dbReference type="InterPro" id="IPR008983">
    <property type="entry name" value="Tumour_necrosis_fac-like_dom"/>
</dbReference>
<evidence type="ECO:0000256" key="3">
    <source>
        <dbReference type="ARBA" id="ARBA00022514"/>
    </source>
</evidence>
<feature type="domain" description="THD" evidence="5">
    <location>
        <begin position="46"/>
        <end position="195"/>
    </location>
</feature>
<organism evidence="6 7">
    <name type="scientific">Lingula anatina</name>
    <name type="common">Brachiopod</name>
    <name type="synonym">Lingula unguis</name>
    <dbReference type="NCBI Taxonomy" id="7574"/>
    <lineage>
        <taxon>Eukaryota</taxon>
        <taxon>Metazoa</taxon>
        <taxon>Spiralia</taxon>
        <taxon>Lophotrochozoa</taxon>
        <taxon>Brachiopoda</taxon>
        <taxon>Linguliformea</taxon>
        <taxon>Lingulata</taxon>
        <taxon>Lingulida</taxon>
        <taxon>Linguloidea</taxon>
        <taxon>Lingulidae</taxon>
        <taxon>Lingula</taxon>
    </lineage>
</organism>
<dbReference type="PANTHER" id="PTHR11471:SF13">
    <property type="entry name" value="TNF FAMILY PROFILE DOMAIN-CONTAINING PROTEIN"/>
    <property type="match status" value="1"/>
</dbReference>
<dbReference type="AlphaFoldDB" id="A0A1S3I348"/>
<proteinExistence type="inferred from homology"/>
<dbReference type="OrthoDB" id="5980568at2759"/>